<reference evidence="6 7" key="1">
    <citation type="submission" date="2018-03" db="EMBL/GenBank/DDBJ databases">
        <title>Draft genome sequence of Rohu Carp (Labeo rohita).</title>
        <authorList>
            <person name="Das P."/>
            <person name="Kushwaha B."/>
            <person name="Joshi C.G."/>
            <person name="Kumar D."/>
            <person name="Nagpure N.S."/>
            <person name="Sahoo L."/>
            <person name="Das S.P."/>
            <person name="Bit A."/>
            <person name="Patnaik S."/>
            <person name="Meher P.K."/>
            <person name="Jayasankar P."/>
            <person name="Koringa P.G."/>
            <person name="Patel N.V."/>
            <person name="Hinsu A.T."/>
            <person name="Kumar R."/>
            <person name="Pandey M."/>
            <person name="Agarwal S."/>
            <person name="Srivastava S."/>
            <person name="Singh M."/>
            <person name="Iquebal M.A."/>
            <person name="Jaiswal S."/>
            <person name="Angadi U.B."/>
            <person name="Kumar N."/>
            <person name="Raza M."/>
            <person name="Shah T.M."/>
            <person name="Rai A."/>
            <person name="Jena J.K."/>
        </authorList>
    </citation>
    <scope>NUCLEOTIDE SEQUENCE [LARGE SCALE GENOMIC DNA]</scope>
    <source>
        <strain evidence="6">DASCIFA01</strain>
        <tissue evidence="6">Testis</tissue>
    </source>
</reference>
<dbReference type="PANTHER" id="PTHR11686">
    <property type="entry name" value="GAMMA GLUTAMYL TRANSPEPTIDASE"/>
    <property type="match status" value="1"/>
</dbReference>
<comment type="similarity">
    <text evidence="1">Belongs to the gamma-glutamyltransferase family.</text>
</comment>
<dbReference type="SUPFAM" id="SSF56235">
    <property type="entry name" value="N-terminal nucleophile aminohydrolases (Ntn hydrolases)"/>
    <property type="match status" value="1"/>
</dbReference>
<keyword evidence="5" id="KW-0472">Membrane</keyword>
<protein>
    <submittedName>
        <fullName evidence="6">Gamma-glutamyltranspeptidase 1-like protein</fullName>
    </submittedName>
</protein>
<evidence type="ECO:0000256" key="3">
    <source>
        <dbReference type="PIRSR" id="PIRSR600101-1"/>
    </source>
</evidence>
<keyword evidence="7" id="KW-1185">Reference proteome</keyword>
<dbReference type="InterPro" id="IPR043137">
    <property type="entry name" value="GGT_ssub_C"/>
</dbReference>
<sequence>MWKLENSDFKMSLCEKSEDQDSIMRSSSPESSCNQPMKSSTFCDASMTSNLRYLFAALIFVIIALVIILPLTLSLRRDTVAPRDKCYAKAAVAADAETCSEIGRDILKRKGSAVDAAIAALLCLSVVNPQSMGIGGGVVFTIYNASTGLLIAVPGELRGYEMAHKRHGKLPWRELFQPSIKLAREGFKIGKALAKAIAENEKEILSNETMREVFCKSNPTTILKENDIITFPRLAKTYENISKHGSDVFFNGSLTEDIVNDINAAGYSISSSSVSTTKNKILTYHRMIEAFHFADALKSKLGDPRDENITETIKNMTSKSFADDIRSKIKDDIKQDTYGQESENCPDDDFGTSHLSIIAEDGSAVAVTSSINNDFGSKVILNYLFFGYDLQKAVEEPRVQIHNTETNVEDCFDVKVTDGLRKKNHSIFHNAEQAVVQAVVREEDKVCAESDCRKGGYPAGY</sequence>
<dbReference type="GO" id="GO:0002682">
    <property type="term" value="P:regulation of immune system process"/>
    <property type="evidence" value="ECO:0007669"/>
    <property type="project" value="TreeGrafter"/>
</dbReference>
<keyword evidence="2" id="KW-0325">Glycoprotein</keyword>
<feature type="transmembrane region" description="Helical" evidence="5">
    <location>
        <begin position="53"/>
        <end position="75"/>
    </location>
</feature>
<keyword evidence="5" id="KW-0812">Transmembrane</keyword>
<evidence type="ECO:0000256" key="2">
    <source>
        <dbReference type="ARBA" id="ARBA00023180"/>
    </source>
</evidence>
<dbReference type="Gene3D" id="3.60.20.40">
    <property type="match status" value="2"/>
</dbReference>
<dbReference type="GO" id="GO:0005886">
    <property type="term" value="C:plasma membrane"/>
    <property type="evidence" value="ECO:0007669"/>
    <property type="project" value="TreeGrafter"/>
</dbReference>
<comment type="caution">
    <text evidence="6">The sequence shown here is derived from an EMBL/GenBank/DDBJ whole genome shotgun (WGS) entry which is preliminary data.</text>
</comment>
<accession>A0A498NHV9</accession>
<gene>
    <name evidence="6" type="ORF">ROHU_017088</name>
</gene>
<dbReference type="STRING" id="84645.A0A498NHV9"/>
<evidence type="ECO:0000256" key="1">
    <source>
        <dbReference type="ARBA" id="ARBA00009381"/>
    </source>
</evidence>
<dbReference type="PANTHER" id="PTHR11686:SF56">
    <property type="entry name" value="GLUTATHIONE HYDROLASE 1 PROENZYME-RELATED"/>
    <property type="match status" value="1"/>
</dbReference>
<dbReference type="Pfam" id="PF01019">
    <property type="entry name" value="G_glu_transpept"/>
    <property type="match status" value="2"/>
</dbReference>
<dbReference type="EMBL" id="QBIY01011482">
    <property type="protein sequence ID" value="RXN31307.1"/>
    <property type="molecule type" value="Genomic_DNA"/>
</dbReference>
<evidence type="ECO:0000256" key="5">
    <source>
        <dbReference type="SAM" id="Phobius"/>
    </source>
</evidence>
<feature type="active site" description="Nucleophile" evidence="3">
    <location>
        <position position="352"/>
    </location>
</feature>
<dbReference type="GO" id="GO:0036374">
    <property type="term" value="F:glutathione hydrolase activity"/>
    <property type="evidence" value="ECO:0007669"/>
    <property type="project" value="InterPro"/>
</dbReference>
<dbReference type="Proteomes" id="UP000290572">
    <property type="component" value="Unassembled WGS sequence"/>
</dbReference>
<keyword evidence="5" id="KW-1133">Transmembrane helix</keyword>
<proteinExistence type="inferred from homology"/>
<dbReference type="InterPro" id="IPR043138">
    <property type="entry name" value="GGT_lsub"/>
</dbReference>
<dbReference type="AlphaFoldDB" id="A0A498NHV9"/>
<evidence type="ECO:0000256" key="4">
    <source>
        <dbReference type="PIRSR" id="PIRSR600101-2"/>
    </source>
</evidence>
<feature type="binding site" evidence="4">
    <location>
        <begin position="370"/>
        <end position="372"/>
    </location>
    <ligand>
        <name>L-glutamate</name>
        <dbReference type="ChEBI" id="CHEBI:29985"/>
    </ligand>
</feature>
<dbReference type="InterPro" id="IPR029055">
    <property type="entry name" value="Ntn_hydrolases_N"/>
</dbReference>
<dbReference type="GO" id="GO:0006751">
    <property type="term" value="P:glutathione catabolic process"/>
    <property type="evidence" value="ECO:0007669"/>
    <property type="project" value="InterPro"/>
</dbReference>
<name>A0A498NHV9_LABRO</name>
<dbReference type="Gene3D" id="1.10.246.130">
    <property type="match status" value="1"/>
</dbReference>
<evidence type="ECO:0000313" key="7">
    <source>
        <dbReference type="Proteomes" id="UP000290572"/>
    </source>
</evidence>
<dbReference type="InterPro" id="IPR000101">
    <property type="entry name" value="GGT_peptidase"/>
</dbReference>
<dbReference type="GO" id="GO:0031179">
    <property type="term" value="P:peptide modification"/>
    <property type="evidence" value="ECO:0007669"/>
    <property type="project" value="TreeGrafter"/>
</dbReference>
<dbReference type="GO" id="GO:0050727">
    <property type="term" value="P:regulation of inflammatory response"/>
    <property type="evidence" value="ECO:0007669"/>
    <property type="project" value="TreeGrafter"/>
</dbReference>
<evidence type="ECO:0000313" key="6">
    <source>
        <dbReference type="EMBL" id="RXN31307.1"/>
    </source>
</evidence>
<organism evidence="6 7">
    <name type="scientific">Labeo rohita</name>
    <name type="common">Indian major carp</name>
    <name type="synonym">Cyprinus rohita</name>
    <dbReference type="NCBI Taxonomy" id="84645"/>
    <lineage>
        <taxon>Eukaryota</taxon>
        <taxon>Metazoa</taxon>
        <taxon>Chordata</taxon>
        <taxon>Craniata</taxon>
        <taxon>Vertebrata</taxon>
        <taxon>Euteleostomi</taxon>
        <taxon>Actinopterygii</taxon>
        <taxon>Neopterygii</taxon>
        <taxon>Teleostei</taxon>
        <taxon>Ostariophysi</taxon>
        <taxon>Cypriniformes</taxon>
        <taxon>Cyprinidae</taxon>
        <taxon>Labeoninae</taxon>
        <taxon>Labeonini</taxon>
        <taxon>Labeo</taxon>
    </lineage>
</organism>